<accession>A0A068YHV3</accession>
<reference evidence="2" key="2">
    <citation type="submission" date="2015-11" db="EMBL/GenBank/DDBJ databases">
        <authorList>
            <person name="Zhang Y."/>
            <person name="Guo Z."/>
        </authorList>
    </citation>
    <scope>NUCLEOTIDE SEQUENCE</scope>
</reference>
<dbReference type="InterPro" id="IPR029058">
    <property type="entry name" value="AB_hydrolase_fold"/>
</dbReference>
<dbReference type="PANTHER" id="PTHR11034">
    <property type="entry name" value="N-MYC DOWNSTREAM REGULATED"/>
    <property type="match status" value="1"/>
</dbReference>
<gene>
    <name evidence="2" type="ORF">EmuJ_000948000</name>
</gene>
<name>A0A068YHV3_ECHMU</name>
<dbReference type="OrthoDB" id="191979at2759"/>
<dbReference type="Pfam" id="PF03096">
    <property type="entry name" value="Ndr"/>
    <property type="match status" value="1"/>
</dbReference>
<evidence type="ECO:0000313" key="3">
    <source>
        <dbReference type="Proteomes" id="UP000017246"/>
    </source>
</evidence>
<dbReference type="OMA" id="EFREMIN"/>
<proteinExistence type="inferred from homology"/>
<dbReference type="EMBL" id="LN902842">
    <property type="protein sequence ID" value="CDS41799.1"/>
    <property type="molecule type" value="Genomic_DNA"/>
</dbReference>
<evidence type="ECO:0000313" key="2">
    <source>
        <dbReference type="EMBL" id="CDS41799.1"/>
    </source>
</evidence>
<dbReference type="Gene3D" id="3.40.50.1820">
    <property type="entry name" value="alpha/beta hydrolase"/>
    <property type="match status" value="1"/>
</dbReference>
<comment type="similarity">
    <text evidence="1">Belongs to the NDRG family.</text>
</comment>
<sequence length="251" mass="27794">MNALANLWLVNWKLKTIGMNPATESFLILHRFGYVSQLFDLLSSEDEWEVTPPYLLMLTAKISVATTLAKIEVMRLSASNILFTAQLIHLLVVVAVAIPWSATASTPMNSPQQTAGIVDRRKPLSERLSDLKCSVLLITGALAPQRRGCEKLYEALMKVHSAKSCATRELVVVENVANVLAEKPDKVIESMQYFLQGIGLVSHIKMQTTPLNLNRRMSMEDYDKPMGRIQLAGGFRPNLAAPNDVAEESSN</sequence>
<reference evidence="2" key="1">
    <citation type="journal article" date="2013" name="Nature">
        <title>The genomes of four tapeworm species reveal adaptations to parasitism.</title>
        <authorList>
            <person name="Tsai I.J."/>
            <person name="Zarowiecki M."/>
            <person name="Holroyd N."/>
            <person name="Garciarrubio A."/>
            <person name="Sanchez-Flores A."/>
            <person name="Brooks K.L."/>
            <person name="Tracey A."/>
            <person name="Bobes R.J."/>
            <person name="Fragoso G."/>
            <person name="Sciutto E."/>
            <person name="Aslett M."/>
            <person name="Beasley H."/>
            <person name="Bennett H.M."/>
            <person name="Cai J."/>
            <person name="Camicia F."/>
            <person name="Clark R."/>
            <person name="Cucher M."/>
            <person name="De Silva N."/>
            <person name="Day T.A."/>
            <person name="Deplazes P."/>
            <person name="Estrada K."/>
            <person name="Fernandez C."/>
            <person name="Holland P.W."/>
            <person name="Hou J."/>
            <person name="Hu S."/>
            <person name="Huckvale T."/>
            <person name="Hung S.S."/>
            <person name="Kamenetzky L."/>
            <person name="Keane J.A."/>
            <person name="Kiss F."/>
            <person name="Koziol U."/>
            <person name="Lambert O."/>
            <person name="Liu K."/>
            <person name="Luo X."/>
            <person name="Luo Y."/>
            <person name="Macchiaroli N."/>
            <person name="Nichol S."/>
            <person name="Paps J."/>
            <person name="Parkinson J."/>
            <person name="Pouchkina-Stantcheva N."/>
            <person name="Riddiford N."/>
            <person name="Rosenzvit M."/>
            <person name="Salinas G."/>
            <person name="Wasmuth J.D."/>
            <person name="Zamanian M."/>
            <person name="Zheng Y."/>
            <person name="Cai X."/>
            <person name="Soberon X."/>
            <person name="Olson P.D."/>
            <person name="Laclette J.P."/>
            <person name="Brehm K."/>
            <person name="Berriman M."/>
            <person name="Garciarrubio A."/>
            <person name="Bobes R.J."/>
            <person name="Fragoso G."/>
            <person name="Sanchez-Flores A."/>
            <person name="Estrada K."/>
            <person name="Cevallos M.A."/>
            <person name="Morett E."/>
            <person name="Gonzalez V."/>
            <person name="Portillo T."/>
            <person name="Ochoa-Leyva A."/>
            <person name="Jose M.V."/>
            <person name="Sciutto E."/>
            <person name="Landa A."/>
            <person name="Jimenez L."/>
            <person name="Valdes V."/>
            <person name="Carrero J.C."/>
            <person name="Larralde C."/>
            <person name="Morales-Montor J."/>
            <person name="Limon-Lason J."/>
            <person name="Soberon X."/>
            <person name="Laclette J.P."/>
        </authorList>
    </citation>
    <scope>NUCLEOTIDE SEQUENCE [LARGE SCALE GENOMIC DNA]</scope>
</reference>
<dbReference type="InterPro" id="IPR004142">
    <property type="entry name" value="NDRG"/>
</dbReference>
<evidence type="ECO:0000256" key="1">
    <source>
        <dbReference type="ARBA" id="ARBA00005598"/>
    </source>
</evidence>
<organism evidence="2 3">
    <name type="scientific">Echinococcus multilocularis</name>
    <name type="common">Fox tapeworm</name>
    <dbReference type="NCBI Taxonomy" id="6211"/>
    <lineage>
        <taxon>Eukaryota</taxon>
        <taxon>Metazoa</taxon>
        <taxon>Spiralia</taxon>
        <taxon>Lophotrochozoa</taxon>
        <taxon>Platyhelminthes</taxon>
        <taxon>Cestoda</taxon>
        <taxon>Eucestoda</taxon>
        <taxon>Cyclophyllidea</taxon>
        <taxon>Taeniidae</taxon>
        <taxon>Echinococcus</taxon>
    </lineage>
</organism>
<dbReference type="Proteomes" id="UP000017246">
    <property type="component" value="Unassembled WGS sequence"/>
</dbReference>
<dbReference type="eggNOG" id="ENOG502SXA3">
    <property type="taxonomic scope" value="Eukaryota"/>
</dbReference>
<protein>
    <submittedName>
        <fullName evidence="2">Ndr family protein</fullName>
    </submittedName>
</protein>
<dbReference type="AlphaFoldDB" id="A0A068YHV3"/>
<keyword evidence="3" id="KW-1185">Reference proteome</keyword>